<organism evidence="1">
    <name type="scientific">gut metagenome</name>
    <dbReference type="NCBI Taxonomy" id="749906"/>
    <lineage>
        <taxon>unclassified sequences</taxon>
        <taxon>metagenomes</taxon>
        <taxon>organismal metagenomes</taxon>
    </lineage>
</organism>
<sequence length="54" mass="6341">MKMKEKYHSYQVISKKLTVIDETGRIRHDSKKLADCLVEILEGIEKGIYNVIFE</sequence>
<dbReference type="EMBL" id="AMCI01002977">
    <property type="protein sequence ID" value="EJX01393.1"/>
    <property type="molecule type" value="Genomic_DNA"/>
</dbReference>
<comment type="caution">
    <text evidence="1">The sequence shown here is derived from an EMBL/GenBank/DDBJ whole genome shotgun (WGS) entry which is preliminary data.</text>
</comment>
<protein>
    <submittedName>
        <fullName evidence="1">Uncharacterized protein</fullName>
    </submittedName>
</protein>
<reference evidence="1" key="1">
    <citation type="journal article" date="2012" name="PLoS ONE">
        <title>Gene sets for utilization of primary and secondary nutrition supplies in the distal gut of endangered iberian lynx.</title>
        <authorList>
            <person name="Alcaide M."/>
            <person name="Messina E."/>
            <person name="Richter M."/>
            <person name="Bargiela R."/>
            <person name="Peplies J."/>
            <person name="Huws S.A."/>
            <person name="Newbold C.J."/>
            <person name="Golyshin P.N."/>
            <person name="Simon M.A."/>
            <person name="Lopez G."/>
            <person name="Yakimov M.M."/>
            <person name="Ferrer M."/>
        </authorList>
    </citation>
    <scope>NUCLEOTIDE SEQUENCE</scope>
</reference>
<accession>J9GHM0</accession>
<proteinExistence type="predicted"/>
<gene>
    <name evidence="1" type="ORF">EVA_10499</name>
</gene>
<dbReference type="AlphaFoldDB" id="J9GHM0"/>
<evidence type="ECO:0000313" key="1">
    <source>
        <dbReference type="EMBL" id="EJX01393.1"/>
    </source>
</evidence>
<name>J9GHM0_9ZZZZ</name>